<evidence type="ECO:0000313" key="2">
    <source>
        <dbReference type="EMBL" id="NDO89305.1"/>
    </source>
</evidence>
<dbReference type="Pfam" id="PF03860">
    <property type="entry name" value="Csp"/>
    <property type="match status" value="1"/>
</dbReference>
<reference evidence="2" key="2">
    <citation type="submission" date="2020-01" db="EMBL/GenBank/DDBJ databases">
        <authorList>
            <person name="Aviles F."/>
            <person name="Meyer T.E."/>
            <person name="Kyndt J.A."/>
        </authorList>
    </citation>
    <scope>NUCLEOTIDE SEQUENCE</scope>
    <source>
        <strain evidence="2">SE3</strain>
    </source>
</reference>
<reference evidence="1 3" key="1">
    <citation type="submission" date="2019-11" db="EMBL/GenBank/DDBJ databases">
        <title>Cellulosimicrobium composti sp. nov. isolated from a compost.</title>
        <authorList>
            <person name="Yang Y."/>
        </authorList>
    </citation>
    <scope>NUCLEOTIDE SEQUENCE [LARGE SCALE GENOMIC DNA]</scope>
    <source>
        <strain evidence="1 3">BIT-GX5</strain>
    </source>
</reference>
<evidence type="ECO:0000313" key="4">
    <source>
        <dbReference type="Proteomes" id="UP000471672"/>
    </source>
</evidence>
<protein>
    <submittedName>
        <fullName evidence="1">Four-helix bundle copper-binding protein</fullName>
    </submittedName>
</protein>
<dbReference type="EMBL" id="WMKA01000010">
    <property type="protein sequence ID" value="MTG88550.1"/>
    <property type="molecule type" value="Genomic_DNA"/>
</dbReference>
<sequence length="133" mass="14127">MRADAMLRSYPGDVDLDHDLLTRALDALATCAQACTACADACLAEDMVADLRRCITTDLNCADVCTATLRVLSRHTGYDAAVTRGQLQACVAACGVCAAECEQHAGMHEHCRVCGEACRTCEEACRELLASIA</sequence>
<dbReference type="CDD" id="cd08026">
    <property type="entry name" value="DUF326"/>
    <property type="match status" value="1"/>
</dbReference>
<evidence type="ECO:0000313" key="1">
    <source>
        <dbReference type="EMBL" id="MTG88550.1"/>
    </source>
</evidence>
<proteinExistence type="predicted"/>
<accession>A0A6N7ZH03</accession>
<dbReference type="InterPro" id="IPR044543">
    <property type="entry name" value="YHJQ-like"/>
</dbReference>
<dbReference type="Proteomes" id="UP000471672">
    <property type="component" value="Unassembled WGS sequence"/>
</dbReference>
<gene>
    <name evidence="1" type="ORF">GJV82_06260</name>
    <name evidence="2" type="ORF">GYH36_07500</name>
</gene>
<dbReference type="Proteomes" id="UP000440668">
    <property type="component" value="Unassembled WGS sequence"/>
</dbReference>
<dbReference type="RefSeq" id="WP_115941770.1">
    <property type="nucleotide sequence ID" value="NZ_JAAFAN010000019.1"/>
</dbReference>
<organism evidence="1 3">
    <name type="scientific">Cellulosimicrobium composti</name>
    <dbReference type="NCBI Taxonomy" id="2672572"/>
    <lineage>
        <taxon>Bacteria</taxon>
        <taxon>Bacillati</taxon>
        <taxon>Actinomycetota</taxon>
        <taxon>Actinomycetes</taxon>
        <taxon>Micrococcales</taxon>
        <taxon>Promicromonosporaceae</taxon>
        <taxon>Cellulosimicrobium</taxon>
    </lineage>
</organism>
<name>A0A6N7ZH03_9MICO</name>
<dbReference type="PANTHER" id="PTHR37310:SF1">
    <property type="entry name" value="CYTOPLASMIC PROTEIN"/>
    <property type="match status" value="1"/>
</dbReference>
<dbReference type="Gene3D" id="1.20.1270.360">
    <property type="match status" value="1"/>
</dbReference>
<dbReference type="AlphaFoldDB" id="A0A6N7ZH03"/>
<evidence type="ECO:0000313" key="3">
    <source>
        <dbReference type="Proteomes" id="UP000440668"/>
    </source>
</evidence>
<reference evidence="2 4" key="3">
    <citation type="journal article" date="2021" name="Arch. Microbiol.">
        <title>Cellulosimicrobium fucosivorans sp. nov., isolated from San Elijo Lagoon, contains a fucose metabolic pathway linked to carotenoid production.</title>
        <authorList>
            <person name="Aviles F.A."/>
            <person name="Kyndt J.A."/>
        </authorList>
    </citation>
    <scope>NUCLEOTIDE SEQUENCE [LARGE SCALE GENOMIC DNA]</scope>
    <source>
        <strain evidence="2 4">SE3</strain>
    </source>
</reference>
<keyword evidence="4" id="KW-1185">Reference proteome</keyword>
<dbReference type="EMBL" id="JAAFAN010000019">
    <property type="protein sequence ID" value="NDO89305.1"/>
    <property type="molecule type" value="Genomic_DNA"/>
</dbReference>
<comment type="caution">
    <text evidence="1">The sequence shown here is derived from an EMBL/GenBank/DDBJ whole genome shotgun (WGS) entry which is preliminary data.</text>
</comment>
<dbReference type="PANTHER" id="PTHR37310">
    <property type="entry name" value="CYTOPLASMIC PROTEIN-RELATED"/>
    <property type="match status" value="1"/>
</dbReference>
<dbReference type="InterPro" id="IPR005560">
    <property type="entry name" value="Csp_YhjQ"/>
</dbReference>